<sequence>MSTSTAPSGSPHRLGPETEGSPWAAGGSALAGVLMVLYGVLGVLQGIAGIAKNDVYGNVGDYVFKLDTTAWGWIHLILGAIVLAAGFGIFKGALWARSVGVALATLTVIANFMWLPYYPVWAIIGIALGVFVIWALCTDRFGAAA</sequence>
<dbReference type="Proteomes" id="UP000481583">
    <property type="component" value="Unassembled WGS sequence"/>
</dbReference>
<gene>
    <name evidence="4" type="ORF">G5C51_10430</name>
</gene>
<keyword evidence="2" id="KW-1133">Transmembrane helix</keyword>
<dbReference type="Pfam" id="PF23636">
    <property type="entry name" value="DUF7144"/>
    <property type="match status" value="1"/>
</dbReference>
<dbReference type="AlphaFoldDB" id="A0A6G4TYW7"/>
<organism evidence="4 5">
    <name type="scientific">Streptomyces coryli</name>
    <dbReference type="NCBI Taxonomy" id="1128680"/>
    <lineage>
        <taxon>Bacteria</taxon>
        <taxon>Bacillati</taxon>
        <taxon>Actinomycetota</taxon>
        <taxon>Actinomycetes</taxon>
        <taxon>Kitasatosporales</taxon>
        <taxon>Streptomycetaceae</taxon>
        <taxon>Streptomyces</taxon>
    </lineage>
</organism>
<reference evidence="4 5" key="1">
    <citation type="submission" date="2020-02" db="EMBL/GenBank/DDBJ databases">
        <title>Whole-genome analyses of novel actinobacteria.</title>
        <authorList>
            <person name="Sahin N."/>
        </authorList>
    </citation>
    <scope>NUCLEOTIDE SEQUENCE [LARGE SCALE GENOMIC DNA]</scope>
    <source>
        <strain evidence="4 5">A7024</strain>
    </source>
</reference>
<evidence type="ECO:0000313" key="4">
    <source>
        <dbReference type="EMBL" id="NGN64318.1"/>
    </source>
</evidence>
<dbReference type="InterPro" id="IPR055568">
    <property type="entry name" value="DUF7144"/>
</dbReference>
<feature type="transmembrane region" description="Helical" evidence="2">
    <location>
        <begin position="29"/>
        <end position="50"/>
    </location>
</feature>
<evidence type="ECO:0000313" key="5">
    <source>
        <dbReference type="Proteomes" id="UP000481583"/>
    </source>
</evidence>
<evidence type="ECO:0000259" key="3">
    <source>
        <dbReference type="Pfam" id="PF23636"/>
    </source>
</evidence>
<dbReference type="EMBL" id="JAAKZV010000032">
    <property type="protein sequence ID" value="NGN64318.1"/>
    <property type="molecule type" value="Genomic_DNA"/>
</dbReference>
<evidence type="ECO:0000256" key="2">
    <source>
        <dbReference type="SAM" id="Phobius"/>
    </source>
</evidence>
<feature type="transmembrane region" description="Helical" evidence="2">
    <location>
        <begin position="70"/>
        <end position="87"/>
    </location>
</feature>
<name>A0A6G4TYW7_9ACTN</name>
<comment type="caution">
    <text evidence="4">The sequence shown here is derived from an EMBL/GenBank/DDBJ whole genome shotgun (WGS) entry which is preliminary data.</text>
</comment>
<evidence type="ECO:0000256" key="1">
    <source>
        <dbReference type="SAM" id="MobiDB-lite"/>
    </source>
</evidence>
<protein>
    <recommendedName>
        <fullName evidence="3">DUF7144 domain-containing protein</fullName>
    </recommendedName>
</protein>
<keyword evidence="2" id="KW-0472">Membrane</keyword>
<keyword evidence="5" id="KW-1185">Reference proteome</keyword>
<accession>A0A6G4TYW7</accession>
<proteinExistence type="predicted"/>
<feature type="domain" description="DUF7144" evidence="3">
    <location>
        <begin position="29"/>
        <end position="139"/>
    </location>
</feature>
<feature type="region of interest" description="Disordered" evidence="1">
    <location>
        <begin position="1"/>
        <end position="21"/>
    </location>
</feature>
<feature type="transmembrane region" description="Helical" evidence="2">
    <location>
        <begin position="120"/>
        <end position="137"/>
    </location>
</feature>
<keyword evidence="2" id="KW-0812">Transmembrane</keyword>
<dbReference type="RefSeq" id="WP_165235417.1">
    <property type="nucleotide sequence ID" value="NZ_JAAKZV010000032.1"/>
</dbReference>